<keyword evidence="1" id="KW-1133">Transmembrane helix</keyword>
<dbReference type="AlphaFoldDB" id="A0AAX4J8H7"/>
<keyword evidence="1 2" id="KW-0812">Transmembrane</keyword>
<dbReference type="Proteomes" id="UP001334084">
    <property type="component" value="Chromosome 1"/>
</dbReference>
<evidence type="ECO:0000256" key="1">
    <source>
        <dbReference type="SAM" id="Phobius"/>
    </source>
</evidence>
<organism evidence="2 3">
    <name type="scientific">Vairimorpha necatrix</name>
    <dbReference type="NCBI Taxonomy" id="6039"/>
    <lineage>
        <taxon>Eukaryota</taxon>
        <taxon>Fungi</taxon>
        <taxon>Fungi incertae sedis</taxon>
        <taxon>Microsporidia</taxon>
        <taxon>Nosematidae</taxon>
        <taxon>Vairimorpha</taxon>
    </lineage>
</organism>
<evidence type="ECO:0000313" key="2">
    <source>
        <dbReference type="EMBL" id="WUR02213.1"/>
    </source>
</evidence>
<reference evidence="2" key="1">
    <citation type="journal article" date="2024" name="BMC Genomics">
        <title>Functional annotation of a divergent genome using sequence and structure-based similarity.</title>
        <authorList>
            <person name="Svedberg D."/>
            <person name="Winiger R.R."/>
            <person name="Berg A."/>
            <person name="Sharma H."/>
            <person name="Tellgren-Roth C."/>
            <person name="Debrunner-Vossbrinck B.A."/>
            <person name="Vossbrinck C.R."/>
            <person name="Barandun J."/>
        </authorList>
    </citation>
    <scope>NUCLEOTIDE SEQUENCE</scope>
    <source>
        <strain evidence="2">Illinois isolate</strain>
    </source>
</reference>
<feature type="transmembrane region" description="Helical" evidence="1">
    <location>
        <begin position="25"/>
        <end position="56"/>
    </location>
</feature>
<dbReference type="EMBL" id="CP142726">
    <property type="protein sequence ID" value="WUR02213.1"/>
    <property type="molecule type" value="Genomic_DNA"/>
</dbReference>
<dbReference type="GeneID" id="90540016"/>
<feature type="transmembrane region" description="Helical" evidence="1">
    <location>
        <begin position="68"/>
        <end position="85"/>
    </location>
</feature>
<protein>
    <submittedName>
        <fullName evidence="2">Transmembrane protein</fullName>
    </submittedName>
</protein>
<keyword evidence="1" id="KW-0472">Membrane</keyword>
<dbReference type="KEGG" id="vnx:VNE69_01152"/>
<accession>A0AAX4J8H7</accession>
<evidence type="ECO:0000313" key="3">
    <source>
        <dbReference type="Proteomes" id="UP001334084"/>
    </source>
</evidence>
<sequence length="89" mass="10398">MNQKDKKVPIFKEDDFLPYVDTSAFFSYIFLSICFLFGSLFYNSQLISYGVVPLAFANMVGCYSTEKYILYVVDITYVFYILLHIKTLI</sequence>
<name>A0AAX4J8H7_9MICR</name>
<proteinExistence type="predicted"/>
<gene>
    <name evidence="2" type="ORF">VNE69_01152</name>
</gene>
<dbReference type="RefSeq" id="XP_065328358.1">
    <property type="nucleotide sequence ID" value="XM_065472286.1"/>
</dbReference>
<keyword evidence="3" id="KW-1185">Reference proteome</keyword>